<organism evidence="3 4">
    <name type="scientific">Robiginitalea biformata (strain ATCC BAA-864 / DSM 15991 / KCTC 12146 / HTCC2501)</name>
    <dbReference type="NCBI Taxonomy" id="313596"/>
    <lineage>
        <taxon>Bacteria</taxon>
        <taxon>Pseudomonadati</taxon>
        <taxon>Bacteroidota</taxon>
        <taxon>Flavobacteriia</taxon>
        <taxon>Flavobacteriales</taxon>
        <taxon>Flavobacteriaceae</taxon>
        <taxon>Robiginitalea</taxon>
    </lineage>
</organism>
<evidence type="ECO:0000313" key="3">
    <source>
        <dbReference type="EMBL" id="EAR15732.1"/>
    </source>
</evidence>
<dbReference type="OrthoDB" id="9794725at2"/>
<keyword evidence="4" id="KW-1185">Reference proteome</keyword>
<dbReference type="InterPro" id="IPR051532">
    <property type="entry name" value="Ester_Hydrolysis_Enzymes"/>
</dbReference>
<dbReference type="CDD" id="cd04501">
    <property type="entry name" value="SGNH_hydrolase_like_4"/>
    <property type="match status" value="1"/>
</dbReference>
<evidence type="ECO:0000313" key="4">
    <source>
        <dbReference type="Proteomes" id="UP000009049"/>
    </source>
</evidence>
<dbReference type="GO" id="GO:0004622">
    <property type="term" value="F:phosphatidylcholine lysophospholipase activity"/>
    <property type="evidence" value="ECO:0007669"/>
    <property type="project" value="TreeGrafter"/>
</dbReference>
<reference evidence="3 4" key="1">
    <citation type="journal article" date="2009" name="J. Bacteriol.">
        <title>Complete genome sequence of Robiginitalea biformata HTCC2501.</title>
        <authorList>
            <person name="Oh H.M."/>
            <person name="Giovannoni S.J."/>
            <person name="Lee K."/>
            <person name="Ferriera S."/>
            <person name="Johnson J."/>
            <person name="Cho J.C."/>
        </authorList>
    </citation>
    <scope>NUCLEOTIDE SEQUENCE [LARGE SCALE GENOMIC DNA]</scope>
    <source>
        <strain evidence="4">ATCC BAA-864 / HTCC2501 / KCTC 12146</strain>
    </source>
</reference>
<dbReference type="SUPFAM" id="SSF52266">
    <property type="entry name" value="SGNH hydrolase"/>
    <property type="match status" value="1"/>
</dbReference>
<keyword evidence="1" id="KW-0732">Signal</keyword>
<sequence>MKTRIPATLVLFALFTIGNYQQAVAQDWADLEHFREANKALAPPAPGEDRVVFMGNSITIGWLHKVPEFFEGKPYVNRGISGQTTPQMLLRFRQDVLDLSPKVVVILAGTNDIAGNTGPMTLEQILDNLKSMAELALANGVEPVLSSVLPAYDYPWRPGLQPNIKIPKLNAMIKNYAALSGIVYLDYFSEMADSRNGLDNTLATDEVHPTEKGYRMMAPLAEAAIAKALAKRASR</sequence>
<name>A4CLI3_ROBBH</name>
<dbReference type="HOGENOM" id="CLU_051989_5_1_10"/>
<dbReference type="eggNOG" id="COG2755">
    <property type="taxonomic scope" value="Bacteria"/>
</dbReference>
<dbReference type="AlphaFoldDB" id="A4CLI3"/>
<dbReference type="InterPro" id="IPR036514">
    <property type="entry name" value="SGNH_hydro_sf"/>
</dbReference>
<proteinExistence type="predicted"/>
<dbReference type="STRING" id="313596.RB2501_15429"/>
<evidence type="ECO:0000259" key="2">
    <source>
        <dbReference type="Pfam" id="PF13472"/>
    </source>
</evidence>
<protein>
    <submittedName>
        <fullName evidence="3">Putative acylhydrolase</fullName>
    </submittedName>
</protein>
<keyword evidence="3" id="KW-0378">Hydrolase</keyword>
<gene>
    <name evidence="3" type="ordered locus">RB2501_15429</name>
</gene>
<feature type="domain" description="SGNH hydrolase-type esterase" evidence="2">
    <location>
        <begin position="53"/>
        <end position="215"/>
    </location>
</feature>
<dbReference type="InterPro" id="IPR013830">
    <property type="entry name" value="SGNH_hydro"/>
</dbReference>
<dbReference type="Proteomes" id="UP000009049">
    <property type="component" value="Chromosome"/>
</dbReference>
<dbReference type="RefSeq" id="WP_015755047.1">
    <property type="nucleotide sequence ID" value="NC_013222.1"/>
</dbReference>
<dbReference type="KEGG" id="rbi:RB2501_15429"/>
<dbReference type="PANTHER" id="PTHR30383:SF5">
    <property type="entry name" value="SGNH HYDROLASE-TYPE ESTERASE DOMAIN-CONTAINING PROTEIN"/>
    <property type="match status" value="1"/>
</dbReference>
<feature type="chain" id="PRO_5002667538" evidence="1">
    <location>
        <begin position="26"/>
        <end position="235"/>
    </location>
</feature>
<accession>A4CLI3</accession>
<dbReference type="EMBL" id="CP001712">
    <property type="protein sequence ID" value="EAR15732.1"/>
    <property type="molecule type" value="Genomic_DNA"/>
</dbReference>
<dbReference type="PANTHER" id="PTHR30383">
    <property type="entry name" value="THIOESTERASE 1/PROTEASE 1/LYSOPHOSPHOLIPASE L1"/>
    <property type="match status" value="1"/>
</dbReference>
<dbReference type="Gene3D" id="3.40.50.1110">
    <property type="entry name" value="SGNH hydrolase"/>
    <property type="match status" value="1"/>
</dbReference>
<evidence type="ECO:0000256" key="1">
    <source>
        <dbReference type="SAM" id="SignalP"/>
    </source>
</evidence>
<feature type="signal peptide" evidence="1">
    <location>
        <begin position="1"/>
        <end position="25"/>
    </location>
</feature>
<dbReference type="Pfam" id="PF13472">
    <property type="entry name" value="Lipase_GDSL_2"/>
    <property type="match status" value="1"/>
</dbReference>